<dbReference type="Proteomes" id="UP000038040">
    <property type="component" value="Unplaced"/>
</dbReference>
<protein>
    <submittedName>
        <fullName evidence="5">BRCT domain-containing protein</fullName>
    </submittedName>
</protein>
<gene>
    <name evidence="2" type="ORF">DME_LOCUS2962</name>
</gene>
<evidence type="ECO:0000313" key="2">
    <source>
        <dbReference type="EMBL" id="VDN52989.1"/>
    </source>
</evidence>
<evidence type="ECO:0000313" key="4">
    <source>
        <dbReference type="Proteomes" id="UP000274756"/>
    </source>
</evidence>
<reference evidence="5" key="1">
    <citation type="submission" date="2017-02" db="UniProtKB">
        <authorList>
            <consortium name="WormBaseParasite"/>
        </authorList>
    </citation>
    <scope>IDENTIFICATION</scope>
</reference>
<dbReference type="Proteomes" id="UP000274756">
    <property type="component" value="Unassembled WGS sequence"/>
</dbReference>
<evidence type="ECO:0000313" key="3">
    <source>
        <dbReference type="Proteomes" id="UP000038040"/>
    </source>
</evidence>
<dbReference type="WBParaSite" id="DME_0000922501-mRNA-1">
    <property type="protein sequence ID" value="DME_0000922501-mRNA-1"/>
    <property type="gene ID" value="DME_0000922501"/>
</dbReference>
<dbReference type="EMBL" id="UYYG01000092">
    <property type="protein sequence ID" value="VDN52989.1"/>
    <property type="molecule type" value="Genomic_DNA"/>
</dbReference>
<feature type="transmembrane region" description="Helical" evidence="1">
    <location>
        <begin position="55"/>
        <end position="72"/>
    </location>
</feature>
<sequence>MLKSLKQCKEDRFMISDFWLSNCVYDYEEKLFFIKKRKEPIQPVHKSISLYKRNFFFFLFVLYRGFGLWLPFLRDSLEKWMSTGDTIIPLENNEFG</sequence>
<keyword evidence="1" id="KW-0812">Transmembrane</keyword>
<keyword evidence="4" id="KW-1185">Reference proteome</keyword>
<dbReference type="AlphaFoldDB" id="A0A0N4UMX2"/>
<evidence type="ECO:0000256" key="1">
    <source>
        <dbReference type="SAM" id="Phobius"/>
    </source>
</evidence>
<reference evidence="2 4" key="2">
    <citation type="submission" date="2018-11" db="EMBL/GenBank/DDBJ databases">
        <authorList>
            <consortium name="Pathogen Informatics"/>
        </authorList>
    </citation>
    <scope>NUCLEOTIDE SEQUENCE [LARGE SCALE GENOMIC DNA]</scope>
</reference>
<keyword evidence="1" id="KW-1133">Transmembrane helix</keyword>
<name>A0A0N4UMX2_DRAME</name>
<keyword evidence="1" id="KW-0472">Membrane</keyword>
<organism evidence="3 5">
    <name type="scientific">Dracunculus medinensis</name>
    <name type="common">Guinea worm</name>
    <dbReference type="NCBI Taxonomy" id="318479"/>
    <lineage>
        <taxon>Eukaryota</taxon>
        <taxon>Metazoa</taxon>
        <taxon>Ecdysozoa</taxon>
        <taxon>Nematoda</taxon>
        <taxon>Chromadorea</taxon>
        <taxon>Rhabditida</taxon>
        <taxon>Spirurina</taxon>
        <taxon>Dracunculoidea</taxon>
        <taxon>Dracunculidae</taxon>
        <taxon>Dracunculus</taxon>
    </lineage>
</organism>
<accession>A0A0N4UMX2</accession>
<evidence type="ECO:0000313" key="5">
    <source>
        <dbReference type="WBParaSite" id="DME_0000922501-mRNA-1"/>
    </source>
</evidence>
<proteinExistence type="predicted"/>